<feature type="compositionally biased region" description="Low complexity" evidence="1">
    <location>
        <begin position="70"/>
        <end position="84"/>
    </location>
</feature>
<evidence type="ECO:0000313" key="3">
    <source>
        <dbReference type="Proteomes" id="UP000324222"/>
    </source>
</evidence>
<accession>A0A5B7D1B7</accession>
<feature type="region of interest" description="Disordered" evidence="1">
    <location>
        <begin position="1"/>
        <end position="20"/>
    </location>
</feature>
<gene>
    <name evidence="2" type="ORF">E2C01_008271</name>
</gene>
<name>A0A5B7D1B7_PORTR</name>
<comment type="caution">
    <text evidence="2">The sequence shown here is derived from an EMBL/GenBank/DDBJ whole genome shotgun (WGS) entry which is preliminary data.</text>
</comment>
<dbReference type="EMBL" id="VSRR010000431">
    <property type="protein sequence ID" value="MPC15479.1"/>
    <property type="molecule type" value="Genomic_DNA"/>
</dbReference>
<keyword evidence="3" id="KW-1185">Reference proteome</keyword>
<proteinExistence type="predicted"/>
<sequence>MARNIYHTDTPDSFAKKPPPLHFPELQIQAAHLTFALINAKISGARTGRGAGSRGGEAQLCSVPLQLWRGQSPGQPGTTRPPRR</sequence>
<evidence type="ECO:0000256" key="1">
    <source>
        <dbReference type="SAM" id="MobiDB-lite"/>
    </source>
</evidence>
<dbReference type="AlphaFoldDB" id="A0A5B7D1B7"/>
<feature type="region of interest" description="Disordered" evidence="1">
    <location>
        <begin position="63"/>
        <end position="84"/>
    </location>
</feature>
<organism evidence="2 3">
    <name type="scientific">Portunus trituberculatus</name>
    <name type="common">Swimming crab</name>
    <name type="synonym">Neptunus trituberculatus</name>
    <dbReference type="NCBI Taxonomy" id="210409"/>
    <lineage>
        <taxon>Eukaryota</taxon>
        <taxon>Metazoa</taxon>
        <taxon>Ecdysozoa</taxon>
        <taxon>Arthropoda</taxon>
        <taxon>Crustacea</taxon>
        <taxon>Multicrustacea</taxon>
        <taxon>Malacostraca</taxon>
        <taxon>Eumalacostraca</taxon>
        <taxon>Eucarida</taxon>
        <taxon>Decapoda</taxon>
        <taxon>Pleocyemata</taxon>
        <taxon>Brachyura</taxon>
        <taxon>Eubrachyura</taxon>
        <taxon>Portunoidea</taxon>
        <taxon>Portunidae</taxon>
        <taxon>Portuninae</taxon>
        <taxon>Portunus</taxon>
    </lineage>
</organism>
<protein>
    <submittedName>
        <fullName evidence="2">Uncharacterized protein</fullName>
    </submittedName>
</protein>
<evidence type="ECO:0000313" key="2">
    <source>
        <dbReference type="EMBL" id="MPC15479.1"/>
    </source>
</evidence>
<reference evidence="2 3" key="1">
    <citation type="submission" date="2019-05" db="EMBL/GenBank/DDBJ databases">
        <title>Another draft genome of Portunus trituberculatus and its Hox gene families provides insights of decapod evolution.</title>
        <authorList>
            <person name="Jeong J.-H."/>
            <person name="Song I."/>
            <person name="Kim S."/>
            <person name="Choi T."/>
            <person name="Kim D."/>
            <person name="Ryu S."/>
            <person name="Kim W."/>
        </authorList>
    </citation>
    <scope>NUCLEOTIDE SEQUENCE [LARGE SCALE GENOMIC DNA]</scope>
    <source>
        <tissue evidence="2">Muscle</tissue>
    </source>
</reference>
<dbReference type="Proteomes" id="UP000324222">
    <property type="component" value="Unassembled WGS sequence"/>
</dbReference>